<dbReference type="SUPFAM" id="SSF53067">
    <property type="entry name" value="Actin-like ATPase domain"/>
    <property type="match status" value="1"/>
</dbReference>
<name>A0A1F5GAI5_9BACT</name>
<dbReference type="EMBL" id="MFAY01000024">
    <property type="protein sequence ID" value="OGD88868.1"/>
    <property type="molecule type" value="Genomic_DNA"/>
</dbReference>
<evidence type="ECO:0000259" key="2">
    <source>
        <dbReference type="Pfam" id="PF02543"/>
    </source>
</evidence>
<protein>
    <recommendedName>
        <fullName evidence="6">Carbamoyltransferase</fullName>
    </recommendedName>
</protein>
<dbReference type="InterPro" id="IPR038152">
    <property type="entry name" value="Carbam_trans_C_sf"/>
</dbReference>
<dbReference type="Gene3D" id="3.30.420.40">
    <property type="match status" value="2"/>
</dbReference>
<comment type="caution">
    <text evidence="4">The sequence shown here is derived from an EMBL/GenBank/DDBJ whole genome shotgun (WGS) entry which is preliminary data.</text>
</comment>
<gene>
    <name evidence="4" type="ORF">A2693_04350</name>
</gene>
<organism evidence="4 5">
    <name type="scientific">Candidatus Curtissbacteria bacterium RIFCSPHIGHO2_01_FULL_40_12</name>
    <dbReference type="NCBI Taxonomy" id="1797710"/>
    <lineage>
        <taxon>Bacteria</taxon>
        <taxon>Candidatus Curtissiibacteriota</taxon>
    </lineage>
</organism>
<dbReference type="AlphaFoldDB" id="A0A1F5GAI5"/>
<dbReference type="InterPro" id="IPR043129">
    <property type="entry name" value="ATPase_NBD"/>
</dbReference>
<dbReference type="InterPro" id="IPR031730">
    <property type="entry name" value="Carbam_trans_C"/>
</dbReference>
<dbReference type="Pfam" id="PF02543">
    <property type="entry name" value="Carbam_trans_N"/>
    <property type="match status" value="1"/>
</dbReference>
<dbReference type="CDD" id="cd24098">
    <property type="entry name" value="ASKHA_NBD_TobZ_N"/>
    <property type="match status" value="1"/>
</dbReference>
<dbReference type="Gene3D" id="3.90.870.20">
    <property type="entry name" value="Carbamoyltransferase, C-terminal domain"/>
    <property type="match status" value="1"/>
</dbReference>
<accession>A0A1F5GAI5</accession>
<comment type="similarity">
    <text evidence="1">Belongs to the NodU/CmcH family.</text>
</comment>
<dbReference type="PANTHER" id="PTHR34847">
    <property type="entry name" value="NODULATION PROTEIN U"/>
    <property type="match status" value="1"/>
</dbReference>
<sequence length="594" mass="66947">MYILGISCFYHEAAATLIEDGRVIAASAEERFTRKKHDSGFPKMAVDFCLKKAKIKTSDLDYVVFYEKPFWKFARILLSTLASYPNAVRLFAKSMTIWLLDKLWMRSIIASELDVKPSKILFVPHHISHAASSFYASPFDEAAILTFDGVGEWTTTTYGKGEGTDLQILEEIKFPHSLGLLYSVFTAFLGFEVNDGEYKVMGMAPYGKPRYKDAVKKLIKVSKDGSFALNMEYFTFHKSADKAYSGKFVDLFGAPRPRDLHFFTKSSGYPSYFGEKPQNWAELCTLNQRYADIAASIQAFTEEVILKLADFVRSRVKSENLCIGGGVGLNSVANGLLLKKGPFKRVFVQPAAGDDGGSLGAAMYVYHAILGKPRKFVQNDCYFGADFTDSQIELFLKKNKIKFAKISSEEKLVEFLASKIAKGKVVGFFHGRAEWGPRALGSRSILADPRREEMKDIVNTKIKFREPYRPFAPVVLAEKAKDYFEVGDWEHEHLTKFMLAVFPVKKNMRKVIPAVTHVDGSGRLQIISAEQNPRYYNIIKKFGQKTGVYVLLNTSFNLKGEPIVNSPQNAFDTFSKSGLDILALERYIVRKEDL</sequence>
<dbReference type="InterPro" id="IPR051338">
    <property type="entry name" value="NodU/CmcH_Carbamoyltrnsfr"/>
</dbReference>
<evidence type="ECO:0000313" key="5">
    <source>
        <dbReference type="Proteomes" id="UP000178577"/>
    </source>
</evidence>
<evidence type="ECO:0000259" key="3">
    <source>
        <dbReference type="Pfam" id="PF16861"/>
    </source>
</evidence>
<evidence type="ECO:0000313" key="4">
    <source>
        <dbReference type="EMBL" id="OGD88868.1"/>
    </source>
</evidence>
<reference evidence="4 5" key="1">
    <citation type="journal article" date="2016" name="Nat. Commun.">
        <title>Thousands of microbial genomes shed light on interconnected biogeochemical processes in an aquifer system.</title>
        <authorList>
            <person name="Anantharaman K."/>
            <person name="Brown C.T."/>
            <person name="Hug L.A."/>
            <person name="Sharon I."/>
            <person name="Castelle C.J."/>
            <person name="Probst A.J."/>
            <person name="Thomas B.C."/>
            <person name="Singh A."/>
            <person name="Wilkins M.J."/>
            <person name="Karaoz U."/>
            <person name="Brodie E.L."/>
            <person name="Williams K.H."/>
            <person name="Hubbard S.S."/>
            <person name="Banfield J.F."/>
        </authorList>
    </citation>
    <scope>NUCLEOTIDE SEQUENCE [LARGE SCALE GENOMIC DNA]</scope>
</reference>
<dbReference type="Pfam" id="PF16861">
    <property type="entry name" value="Carbam_trans_C"/>
    <property type="match status" value="1"/>
</dbReference>
<evidence type="ECO:0008006" key="6">
    <source>
        <dbReference type="Google" id="ProtNLM"/>
    </source>
</evidence>
<evidence type="ECO:0000256" key="1">
    <source>
        <dbReference type="ARBA" id="ARBA00006129"/>
    </source>
</evidence>
<proteinExistence type="inferred from homology"/>
<feature type="domain" description="Carbamoyltransferase" evidence="2">
    <location>
        <begin position="3"/>
        <end position="363"/>
    </location>
</feature>
<dbReference type="PANTHER" id="PTHR34847:SF1">
    <property type="entry name" value="NODULATION PROTEIN U"/>
    <property type="match status" value="1"/>
</dbReference>
<dbReference type="Proteomes" id="UP000178577">
    <property type="component" value="Unassembled WGS sequence"/>
</dbReference>
<dbReference type="GO" id="GO:0003824">
    <property type="term" value="F:catalytic activity"/>
    <property type="evidence" value="ECO:0007669"/>
    <property type="project" value="InterPro"/>
</dbReference>
<feature type="domain" description="Carbamoyltransferase C-terminal" evidence="3">
    <location>
        <begin position="417"/>
        <end position="591"/>
    </location>
</feature>
<dbReference type="InterPro" id="IPR003696">
    <property type="entry name" value="Carbtransf_dom"/>
</dbReference>